<dbReference type="Proteomes" id="UP000053372">
    <property type="component" value="Unassembled WGS sequence"/>
</dbReference>
<organism evidence="2 3">
    <name type="scientific">Mastigocoleus testarum BC008</name>
    <dbReference type="NCBI Taxonomy" id="371196"/>
    <lineage>
        <taxon>Bacteria</taxon>
        <taxon>Bacillati</taxon>
        <taxon>Cyanobacteriota</taxon>
        <taxon>Cyanophyceae</taxon>
        <taxon>Nostocales</taxon>
        <taxon>Hapalosiphonaceae</taxon>
        <taxon>Mastigocoleus</taxon>
    </lineage>
</organism>
<proteinExistence type="predicted"/>
<protein>
    <submittedName>
        <fullName evidence="2">Uncharacterized protein</fullName>
    </submittedName>
</protein>
<evidence type="ECO:0000313" key="3">
    <source>
        <dbReference type="Proteomes" id="UP000053372"/>
    </source>
</evidence>
<reference evidence="2 3" key="1">
    <citation type="journal article" date="2015" name="Genome Announc.">
        <title>Draft Genome of the Euendolithic (true boring) Cyanobacterium Mastigocoleus testarum strain BC008.</title>
        <authorList>
            <person name="Guida B.S."/>
            <person name="Garcia-Pichel F."/>
        </authorList>
    </citation>
    <scope>NUCLEOTIDE SEQUENCE [LARGE SCALE GENOMIC DNA]</scope>
    <source>
        <strain evidence="2 3">BC008</strain>
    </source>
</reference>
<accession>A0A0V7ZWN8</accession>
<name>A0A0V7ZWN8_9CYAN</name>
<evidence type="ECO:0000313" key="1">
    <source>
        <dbReference type="EMBL" id="KST65279.1"/>
    </source>
</evidence>
<keyword evidence="3" id="KW-1185">Reference proteome</keyword>
<sequence length="481" mass="55350">MVENQVAENQVAENQIAENQVIKYQDKSLQISIVEVMEILEKYRERIILNITKLREDYCRQTVKRFIGYRDKDGNLTEPWLKTKPIDNSNYVDMGKFVINHNTATINLLVEQRVHLIKAEDETIALEVAGLLLNDLKTFNNYTIVKNGQVNVRSLQVKISSKKLFDLLQRKGVLKKDNLPATTFDFDSEYTIKLDGLPIVPLKQKKRKIDGLFQRLAEIKVISSILSACLKTNLDTFVPEQLTELQKNYISPNLYLNFPKTKSFEFLDIRKSQRIDIGSKEILNLFKLYSANKFLERRYQVYNTETGEILSKPNFNILFENNIACRQKSISSRMKITKVDDFMKPIFDDFIGIEDNGKTTAILSKVGAKDLMRLLQKRNQGKSIDKQEILVAMRKAQTQLKQYAEKIYRDKISPLVLHVGSTGVLPKGMRTAALTATELATKYPDLQFSSAEKEGIFFEVGESIISIYNKDEYYPVKPVEV</sequence>
<dbReference type="AlphaFoldDB" id="A0A0V7ZWN8"/>
<evidence type="ECO:0000313" key="2">
    <source>
        <dbReference type="EMBL" id="KST68954.1"/>
    </source>
</evidence>
<dbReference type="EMBL" id="LMTZ01000041">
    <property type="protein sequence ID" value="KST68954.1"/>
    <property type="molecule type" value="Genomic_DNA"/>
</dbReference>
<dbReference type="EMBL" id="LMTZ01000110">
    <property type="protein sequence ID" value="KST65279.1"/>
    <property type="molecule type" value="Genomic_DNA"/>
</dbReference>
<comment type="caution">
    <text evidence="2">The sequence shown here is derived from an EMBL/GenBank/DDBJ whole genome shotgun (WGS) entry which is preliminary data.</text>
</comment>
<gene>
    <name evidence="2" type="ORF">BC008_02430</name>
    <name evidence="1" type="ORF">BC008_20940</name>
</gene>